<accession>A0ABN7WUW6</accession>
<evidence type="ECO:0000313" key="2">
    <source>
        <dbReference type="EMBL" id="CAG8841485.1"/>
    </source>
</evidence>
<dbReference type="Proteomes" id="UP000789901">
    <property type="component" value="Unassembled WGS sequence"/>
</dbReference>
<feature type="non-terminal residue" evidence="2">
    <location>
        <position position="87"/>
    </location>
</feature>
<keyword evidence="1" id="KW-1133">Transmembrane helix</keyword>
<evidence type="ECO:0000256" key="1">
    <source>
        <dbReference type="SAM" id="Phobius"/>
    </source>
</evidence>
<dbReference type="EMBL" id="CAJVQB010065990">
    <property type="protein sequence ID" value="CAG8841485.1"/>
    <property type="molecule type" value="Genomic_DNA"/>
</dbReference>
<sequence>SPGQIQARTRRVLQVMHVVDHTSEMCKKLALRVFILLTSTFIGTTWIYQQVYTGDFLPQILTHRIAHIHFSSREEASVFILLDMFGK</sequence>
<keyword evidence="3" id="KW-1185">Reference proteome</keyword>
<evidence type="ECO:0000313" key="3">
    <source>
        <dbReference type="Proteomes" id="UP000789901"/>
    </source>
</evidence>
<reference evidence="2 3" key="1">
    <citation type="submission" date="2021-06" db="EMBL/GenBank/DDBJ databases">
        <authorList>
            <person name="Kallberg Y."/>
            <person name="Tangrot J."/>
            <person name="Rosling A."/>
        </authorList>
    </citation>
    <scope>NUCLEOTIDE SEQUENCE [LARGE SCALE GENOMIC DNA]</scope>
    <source>
        <strain evidence="2 3">120-4 pot B 10/14</strain>
    </source>
</reference>
<feature type="transmembrane region" description="Helical" evidence="1">
    <location>
        <begin position="29"/>
        <end position="48"/>
    </location>
</feature>
<name>A0ABN7WUW6_GIGMA</name>
<organism evidence="2 3">
    <name type="scientific">Gigaspora margarita</name>
    <dbReference type="NCBI Taxonomy" id="4874"/>
    <lineage>
        <taxon>Eukaryota</taxon>
        <taxon>Fungi</taxon>
        <taxon>Fungi incertae sedis</taxon>
        <taxon>Mucoromycota</taxon>
        <taxon>Glomeromycotina</taxon>
        <taxon>Glomeromycetes</taxon>
        <taxon>Diversisporales</taxon>
        <taxon>Gigasporaceae</taxon>
        <taxon>Gigaspora</taxon>
    </lineage>
</organism>
<feature type="non-terminal residue" evidence="2">
    <location>
        <position position="1"/>
    </location>
</feature>
<proteinExistence type="predicted"/>
<protein>
    <submittedName>
        <fullName evidence="2">43981_t:CDS:1</fullName>
    </submittedName>
</protein>
<gene>
    <name evidence="2" type="ORF">GMARGA_LOCUS35454</name>
</gene>
<keyword evidence="1" id="KW-0472">Membrane</keyword>
<comment type="caution">
    <text evidence="2">The sequence shown here is derived from an EMBL/GenBank/DDBJ whole genome shotgun (WGS) entry which is preliminary data.</text>
</comment>
<keyword evidence="1" id="KW-0812">Transmembrane</keyword>